<evidence type="ECO:0000313" key="1">
    <source>
        <dbReference type="EMBL" id="APG93423.1"/>
    </source>
</evidence>
<dbReference type="InterPro" id="IPR008321">
    <property type="entry name" value="UCP032146"/>
</dbReference>
<protein>
    <submittedName>
        <fullName evidence="1">Uncharacterized protein</fullName>
    </submittedName>
</protein>
<dbReference type="Proteomes" id="UP000182306">
    <property type="component" value="Plasmid B"/>
</dbReference>
<dbReference type="EMBL" id="CP013109">
    <property type="protein sequence ID" value="APG93423.1"/>
    <property type="molecule type" value="Genomic_DNA"/>
</dbReference>
<keyword evidence="1" id="KW-0614">Plasmid</keyword>
<organism evidence="1 2">
    <name type="scientific">Sinorhizobium americanum</name>
    <dbReference type="NCBI Taxonomy" id="194963"/>
    <lineage>
        <taxon>Bacteria</taxon>
        <taxon>Pseudomonadati</taxon>
        <taxon>Pseudomonadota</taxon>
        <taxon>Alphaproteobacteria</taxon>
        <taxon>Hyphomicrobiales</taxon>
        <taxon>Rhizobiaceae</taxon>
        <taxon>Sinorhizobium/Ensifer group</taxon>
        <taxon>Sinorhizobium</taxon>
    </lineage>
</organism>
<evidence type="ECO:0000313" key="2">
    <source>
        <dbReference type="Proteomes" id="UP000182306"/>
    </source>
</evidence>
<keyword evidence="2" id="KW-1185">Reference proteome</keyword>
<geneLocation type="plasmid" evidence="1 2">
    <name>B</name>
</geneLocation>
<name>A0A1L3LTN5_9HYPH</name>
<accession>A0A1L3LTN5</accession>
<dbReference type="KEGG" id="same:SAMCFNEI73_pB0226"/>
<dbReference type="AlphaFoldDB" id="A0A1L3LTN5"/>
<dbReference type="Pfam" id="PF06793">
    <property type="entry name" value="UPF0262"/>
    <property type="match status" value="1"/>
</dbReference>
<proteinExistence type="predicted"/>
<gene>
    <name evidence="1" type="ORF">SAMCFNEI73_pB0226</name>
</gene>
<reference evidence="1 2" key="1">
    <citation type="submission" date="2015-10" db="EMBL/GenBank/DDBJ databases">
        <title>Genomic differences between typical nodule nitrogen-fixing rhizobial strains and those coming from bean seeds.</title>
        <authorList>
            <person name="Peralta H."/>
            <person name="Aguilar-Vera A."/>
            <person name="Diaz R."/>
            <person name="Mora Y."/>
            <person name="Martinez-Batallar G."/>
            <person name="Salazar E."/>
            <person name="Vargas-Lagunas C."/>
            <person name="Encarnacion S."/>
            <person name="Girard L."/>
            <person name="Mora J."/>
        </authorList>
    </citation>
    <scope>NUCLEOTIDE SEQUENCE [LARGE SCALE GENOMIC DNA]</scope>
    <source>
        <strain evidence="1 2">CFNEI 73</strain>
        <plasmid evidence="1 2">B</plasmid>
    </source>
</reference>
<sequence length="49" mass="5624">MGRRGVHNEAAELLRERLSAKVLVDKDTARRLFTVITHFSRAIPLNNFC</sequence>